<gene>
    <name evidence="2" type="primary">cutA</name>
    <name evidence="2" type="ORF">Poly41_42400</name>
</gene>
<organism evidence="2 3">
    <name type="scientific">Novipirellula artificiosorum</name>
    <dbReference type="NCBI Taxonomy" id="2528016"/>
    <lineage>
        <taxon>Bacteria</taxon>
        <taxon>Pseudomonadati</taxon>
        <taxon>Planctomycetota</taxon>
        <taxon>Planctomycetia</taxon>
        <taxon>Pirellulales</taxon>
        <taxon>Pirellulaceae</taxon>
        <taxon>Novipirellula</taxon>
    </lineage>
</organism>
<dbReference type="OrthoDB" id="37622at2"/>
<dbReference type="PANTHER" id="PTHR23419:SF8">
    <property type="entry name" value="FI09726P"/>
    <property type="match status" value="1"/>
</dbReference>
<evidence type="ECO:0000313" key="2">
    <source>
        <dbReference type="EMBL" id="TWU35096.1"/>
    </source>
</evidence>
<dbReference type="InterPro" id="IPR004323">
    <property type="entry name" value="Ion_tolerance_CutA"/>
</dbReference>
<dbReference type="Gene3D" id="3.30.70.120">
    <property type="match status" value="1"/>
</dbReference>
<dbReference type="AlphaFoldDB" id="A0A5C6DJL1"/>
<comment type="similarity">
    <text evidence="1">Belongs to the CutA family.</text>
</comment>
<dbReference type="GO" id="GO:0005507">
    <property type="term" value="F:copper ion binding"/>
    <property type="evidence" value="ECO:0007669"/>
    <property type="project" value="TreeGrafter"/>
</dbReference>
<proteinExistence type="inferred from homology"/>
<evidence type="ECO:0000256" key="1">
    <source>
        <dbReference type="ARBA" id="ARBA00010169"/>
    </source>
</evidence>
<dbReference type="RefSeq" id="WP_146528499.1">
    <property type="nucleotide sequence ID" value="NZ_SJPV01000007.1"/>
</dbReference>
<comment type="caution">
    <text evidence="2">The sequence shown here is derived from an EMBL/GenBank/DDBJ whole genome shotgun (WGS) entry which is preliminary data.</text>
</comment>
<reference evidence="2 3" key="1">
    <citation type="submission" date="2019-02" db="EMBL/GenBank/DDBJ databases">
        <title>Deep-cultivation of Planctomycetes and their phenomic and genomic characterization uncovers novel biology.</title>
        <authorList>
            <person name="Wiegand S."/>
            <person name="Jogler M."/>
            <person name="Boedeker C."/>
            <person name="Pinto D."/>
            <person name="Vollmers J."/>
            <person name="Rivas-Marin E."/>
            <person name="Kohn T."/>
            <person name="Peeters S.H."/>
            <person name="Heuer A."/>
            <person name="Rast P."/>
            <person name="Oberbeckmann S."/>
            <person name="Bunk B."/>
            <person name="Jeske O."/>
            <person name="Meyerdierks A."/>
            <person name="Storesund J.E."/>
            <person name="Kallscheuer N."/>
            <person name="Luecker S."/>
            <person name="Lage O.M."/>
            <person name="Pohl T."/>
            <person name="Merkel B.J."/>
            <person name="Hornburger P."/>
            <person name="Mueller R.-W."/>
            <person name="Bruemmer F."/>
            <person name="Labrenz M."/>
            <person name="Spormann A.M."/>
            <person name="Op Den Camp H."/>
            <person name="Overmann J."/>
            <person name="Amann R."/>
            <person name="Jetten M.S.M."/>
            <person name="Mascher T."/>
            <person name="Medema M.H."/>
            <person name="Devos D.P."/>
            <person name="Kaster A.-K."/>
            <person name="Ovreas L."/>
            <person name="Rohde M."/>
            <person name="Galperin M.Y."/>
            <person name="Jogler C."/>
        </authorList>
    </citation>
    <scope>NUCLEOTIDE SEQUENCE [LARGE SCALE GENOMIC DNA]</scope>
    <source>
        <strain evidence="2 3">Poly41</strain>
    </source>
</reference>
<protein>
    <submittedName>
        <fullName evidence="2">Divalent-cation tolerance protein CutA</fullName>
    </submittedName>
</protein>
<keyword evidence="3" id="KW-1185">Reference proteome</keyword>
<dbReference type="Pfam" id="PF03091">
    <property type="entry name" value="CutA1"/>
    <property type="match status" value="1"/>
</dbReference>
<dbReference type="PANTHER" id="PTHR23419">
    <property type="entry name" value="DIVALENT CATION TOLERANCE CUTA-RELATED"/>
    <property type="match status" value="1"/>
</dbReference>
<dbReference type="InterPro" id="IPR015867">
    <property type="entry name" value="N-reg_PII/ATP_PRibTrfase_C"/>
</dbReference>
<dbReference type="GO" id="GO:0010038">
    <property type="term" value="P:response to metal ion"/>
    <property type="evidence" value="ECO:0007669"/>
    <property type="project" value="InterPro"/>
</dbReference>
<dbReference type="InterPro" id="IPR011322">
    <property type="entry name" value="N-reg_PII-like_a/b"/>
</dbReference>
<dbReference type="Proteomes" id="UP000319143">
    <property type="component" value="Unassembled WGS sequence"/>
</dbReference>
<sequence>MPDSASCVLVISTVASTQDAERIADDLISQSLAACVQMDGPIQSFYRWAGKVERATEYRLLIKTTSAAWPKLRERLAKQHPYDEPEIVMIPIRDGSDGYLNWVIEQTS</sequence>
<evidence type="ECO:0000313" key="3">
    <source>
        <dbReference type="Proteomes" id="UP000319143"/>
    </source>
</evidence>
<dbReference type="EMBL" id="SJPV01000007">
    <property type="protein sequence ID" value="TWU35096.1"/>
    <property type="molecule type" value="Genomic_DNA"/>
</dbReference>
<dbReference type="SUPFAM" id="SSF54913">
    <property type="entry name" value="GlnB-like"/>
    <property type="match status" value="1"/>
</dbReference>
<name>A0A5C6DJL1_9BACT</name>
<accession>A0A5C6DJL1</accession>